<gene>
    <name evidence="2" type="ORF">LWC34_47770</name>
</gene>
<evidence type="ECO:0000313" key="3">
    <source>
        <dbReference type="Proteomes" id="UP001521150"/>
    </source>
</evidence>
<feature type="region of interest" description="Disordered" evidence="1">
    <location>
        <begin position="26"/>
        <end position="66"/>
    </location>
</feature>
<evidence type="ECO:0000256" key="1">
    <source>
        <dbReference type="SAM" id="MobiDB-lite"/>
    </source>
</evidence>
<reference evidence="2 3" key="1">
    <citation type="submission" date="2021-12" db="EMBL/GenBank/DDBJ databases">
        <title>Genome sequence of Kibdelosporangium philippinense ATCC 49844.</title>
        <authorList>
            <person name="Fedorov E.A."/>
            <person name="Omeragic M."/>
            <person name="Shalygina K.F."/>
            <person name="Maclea K.S."/>
        </authorList>
    </citation>
    <scope>NUCLEOTIDE SEQUENCE [LARGE SCALE GENOMIC DNA]</scope>
    <source>
        <strain evidence="2 3">ATCC 49844</strain>
    </source>
</reference>
<keyword evidence="3" id="KW-1185">Reference proteome</keyword>
<dbReference type="Proteomes" id="UP001521150">
    <property type="component" value="Unassembled WGS sequence"/>
</dbReference>
<proteinExistence type="predicted"/>
<feature type="region of interest" description="Disordered" evidence="1">
    <location>
        <begin position="79"/>
        <end position="101"/>
    </location>
</feature>
<accession>A0ABS8ZX34</accession>
<organism evidence="2 3">
    <name type="scientific">Kibdelosporangium philippinense</name>
    <dbReference type="NCBI Taxonomy" id="211113"/>
    <lineage>
        <taxon>Bacteria</taxon>
        <taxon>Bacillati</taxon>
        <taxon>Actinomycetota</taxon>
        <taxon>Actinomycetes</taxon>
        <taxon>Pseudonocardiales</taxon>
        <taxon>Pseudonocardiaceae</taxon>
        <taxon>Kibdelosporangium</taxon>
    </lineage>
</organism>
<feature type="compositionally biased region" description="Pro residues" evidence="1">
    <location>
        <begin position="33"/>
        <end position="60"/>
    </location>
</feature>
<dbReference type="RefSeq" id="WP_233732287.1">
    <property type="nucleotide sequence ID" value="NZ_JAJVCN010000004.1"/>
</dbReference>
<feature type="compositionally biased region" description="Basic and acidic residues" evidence="1">
    <location>
        <begin position="80"/>
        <end position="101"/>
    </location>
</feature>
<protein>
    <submittedName>
        <fullName evidence="2">Uncharacterized protein</fullName>
    </submittedName>
</protein>
<name>A0ABS8ZX34_9PSEU</name>
<sequence>MNGYFPSRDDEKRPTVFIPVVPPVAATSATSTVPPPPKQTPPPQPKETPPPTQQPTPPKAEQPSSQDFDWAYWYYYNSQRDGDRYNDGYRRDRDRYDGRRR</sequence>
<comment type="caution">
    <text evidence="2">The sequence shown here is derived from an EMBL/GenBank/DDBJ whole genome shotgun (WGS) entry which is preliminary data.</text>
</comment>
<evidence type="ECO:0000313" key="2">
    <source>
        <dbReference type="EMBL" id="MCE7010452.1"/>
    </source>
</evidence>
<dbReference type="EMBL" id="JAJVCN010000004">
    <property type="protein sequence ID" value="MCE7010452.1"/>
    <property type="molecule type" value="Genomic_DNA"/>
</dbReference>